<name>A0A835ZAG7_9STRA</name>
<dbReference type="Proteomes" id="UP000664859">
    <property type="component" value="Unassembled WGS sequence"/>
</dbReference>
<dbReference type="SUPFAM" id="SSF51730">
    <property type="entry name" value="FAD-linked oxidoreductase"/>
    <property type="match status" value="1"/>
</dbReference>
<dbReference type="EMBL" id="JAFCMP010000050">
    <property type="protein sequence ID" value="KAG5189448.1"/>
    <property type="molecule type" value="Genomic_DNA"/>
</dbReference>
<dbReference type="AlphaFoldDB" id="A0A835ZAG7"/>
<sequence>MRLEVMVKAPADVQGLLALTSAAGITRYNVPNKDKKDDLIAMISALKAQRGGAAAITDIVPHWSVKCQHVPRDKDGQQTYRKFCEFAASCSELGIREVLLVNGSGPKRQSFDTLRCLQLCSDAIQSPHGTVPRLGELGVGVGVAFNPYFEDADAWNEEKRRLQQKLQHTRIVTSVWLQFGSDPALLRRGLEHLRKETSTAPWRGVRVIGSVLVPSKQFLARMKFRPWNGLFLSEQFLNSVETAWAITEETVAVYREFGVEPIVETSVNTEADLSQVRKLLGNLGPGIQHDAGKGGARHDDNIFTGIPPAKKLKQ</sequence>
<dbReference type="OrthoDB" id="204690at2759"/>
<organism evidence="2 3">
    <name type="scientific">Tribonema minus</name>
    <dbReference type="NCBI Taxonomy" id="303371"/>
    <lineage>
        <taxon>Eukaryota</taxon>
        <taxon>Sar</taxon>
        <taxon>Stramenopiles</taxon>
        <taxon>Ochrophyta</taxon>
        <taxon>PX clade</taxon>
        <taxon>Xanthophyceae</taxon>
        <taxon>Tribonematales</taxon>
        <taxon>Tribonemataceae</taxon>
        <taxon>Tribonema</taxon>
    </lineage>
</organism>
<reference evidence="2" key="1">
    <citation type="submission" date="2021-02" db="EMBL/GenBank/DDBJ databases">
        <title>First Annotated Genome of the Yellow-green Alga Tribonema minus.</title>
        <authorList>
            <person name="Mahan K.M."/>
        </authorList>
    </citation>
    <scope>NUCLEOTIDE SEQUENCE</scope>
    <source>
        <strain evidence="2">UTEX B ZZ1240</strain>
    </source>
</reference>
<accession>A0A835ZAG7</accession>
<gene>
    <name evidence="2" type="ORF">JKP88DRAFT_301802</name>
</gene>
<dbReference type="Gene3D" id="3.20.20.220">
    <property type="match status" value="1"/>
</dbReference>
<keyword evidence="1" id="KW-0560">Oxidoreductase</keyword>
<dbReference type="GO" id="GO:0016491">
    <property type="term" value="F:oxidoreductase activity"/>
    <property type="evidence" value="ECO:0007669"/>
    <property type="project" value="UniProtKB-KW"/>
</dbReference>
<comment type="caution">
    <text evidence="2">The sequence shown here is derived from an EMBL/GenBank/DDBJ whole genome shotgun (WGS) entry which is preliminary data.</text>
</comment>
<dbReference type="InterPro" id="IPR029041">
    <property type="entry name" value="FAD-linked_oxidoreductase-like"/>
</dbReference>
<evidence type="ECO:0008006" key="4">
    <source>
        <dbReference type="Google" id="ProtNLM"/>
    </source>
</evidence>
<evidence type="ECO:0000313" key="3">
    <source>
        <dbReference type="Proteomes" id="UP000664859"/>
    </source>
</evidence>
<evidence type="ECO:0000313" key="2">
    <source>
        <dbReference type="EMBL" id="KAG5189448.1"/>
    </source>
</evidence>
<protein>
    <recommendedName>
        <fullName evidence="4">Methylenetetrahydrofolate reductase (NAD(P)H)</fullName>
    </recommendedName>
</protein>
<proteinExistence type="predicted"/>
<evidence type="ECO:0000256" key="1">
    <source>
        <dbReference type="ARBA" id="ARBA00023002"/>
    </source>
</evidence>
<keyword evidence="3" id="KW-1185">Reference proteome</keyword>